<evidence type="ECO:0000313" key="6">
    <source>
        <dbReference type="EMBL" id="WOH14248.1"/>
    </source>
</evidence>
<evidence type="ECO:0000259" key="5">
    <source>
        <dbReference type="PROSITE" id="PS50966"/>
    </source>
</evidence>
<evidence type="ECO:0000313" key="7">
    <source>
        <dbReference type="Proteomes" id="UP000077755"/>
    </source>
</evidence>
<dbReference type="SMART" id="SM00575">
    <property type="entry name" value="ZnF_PMZ"/>
    <property type="match status" value="1"/>
</dbReference>
<dbReference type="Pfam" id="PF04434">
    <property type="entry name" value="SWIM"/>
    <property type="match status" value="1"/>
</dbReference>
<dbReference type="EMBL" id="CP093351">
    <property type="protein sequence ID" value="WOH14248.1"/>
    <property type="molecule type" value="Genomic_DNA"/>
</dbReference>
<protein>
    <recommendedName>
        <fullName evidence="5">SWIM-type domain-containing protein</fullName>
    </recommendedName>
</protein>
<keyword evidence="7" id="KW-1185">Reference proteome</keyword>
<dbReference type="Proteomes" id="UP000077755">
    <property type="component" value="Chromosome 9"/>
</dbReference>
<dbReference type="PROSITE" id="PS50966">
    <property type="entry name" value="ZF_SWIM"/>
    <property type="match status" value="1"/>
</dbReference>
<reference evidence="6" key="1">
    <citation type="journal article" date="2016" name="Nat. Genet.">
        <title>A high-quality carrot genome assembly provides new insights into carotenoid accumulation and asterid genome evolution.</title>
        <authorList>
            <person name="Iorizzo M."/>
            <person name="Ellison S."/>
            <person name="Senalik D."/>
            <person name="Zeng P."/>
            <person name="Satapoomin P."/>
            <person name="Huang J."/>
            <person name="Bowman M."/>
            <person name="Iovene M."/>
            <person name="Sanseverino W."/>
            <person name="Cavagnaro P."/>
            <person name="Yildiz M."/>
            <person name="Macko-Podgorni A."/>
            <person name="Moranska E."/>
            <person name="Grzebelus E."/>
            <person name="Grzebelus D."/>
            <person name="Ashrafi H."/>
            <person name="Zheng Z."/>
            <person name="Cheng S."/>
            <person name="Spooner D."/>
            <person name="Van Deynze A."/>
            <person name="Simon P."/>
        </authorList>
    </citation>
    <scope>NUCLEOTIDE SEQUENCE</scope>
    <source>
        <tissue evidence="6">Leaf</tissue>
    </source>
</reference>
<evidence type="ECO:0000256" key="4">
    <source>
        <dbReference type="PROSITE-ProRule" id="PRU00325"/>
    </source>
</evidence>
<evidence type="ECO:0000256" key="3">
    <source>
        <dbReference type="ARBA" id="ARBA00022833"/>
    </source>
</evidence>
<dbReference type="InterPro" id="IPR018289">
    <property type="entry name" value="MULE_transposase_dom"/>
</dbReference>
<evidence type="ECO:0000256" key="1">
    <source>
        <dbReference type="ARBA" id="ARBA00022723"/>
    </source>
</evidence>
<dbReference type="Pfam" id="PF10551">
    <property type="entry name" value="MULE"/>
    <property type="match status" value="1"/>
</dbReference>
<keyword evidence="2 4" id="KW-0863">Zinc-finger</keyword>
<dbReference type="AlphaFoldDB" id="A0AAF0XU44"/>
<dbReference type="PANTHER" id="PTHR31973">
    <property type="entry name" value="POLYPROTEIN, PUTATIVE-RELATED"/>
    <property type="match status" value="1"/>
</dbReference>
<dbReference type="InterPro" id="IPR007527">
    <property type="entry name" value="Znf_SWIM"/>
</dbReference>
<reference evidence="6" key="2">
    <citation type="submission" date="2022-03" db="EMBL/GenBank/DDBJ databases">
        <title>Draft title - Genomic analysis of global carrot germplasm unveils the trajectory of domestication and the origin of high carotenoid orange carrot.</title>
        <authorList>
            <person name="Iorizzo M."/>
            <person name="Ellison S."/>
            <person name="Senalik D."/>
            <person name="Macko-Podgorni A."/>
            <person name="Grzebelus D."/>
            <person name="Bostan H."/>
            <person name="Rolling W."/>
            <person name="Curaba J."/>
            <person name="Simon P."/>
        </authorList>
    </citation>
    <scope>NUCLEOTIDE SEQUENCE</scope>
    <source>
        <tissue evidence="6">Leaf</tissue>
    </source>
</reference>
<keyword evidence="3" id="KW-0862">Zinc</keyword>
<name>A0AAF0XU44_DAUCS</name>
<organism evidence="6 7">
    <name type="scientific">Daucus carota subsp. sativus</name>
    <name type="common">Carrot</name>
    <dbReference type="NCBI Taxonomy" id="79200"/>
    <lineage>
        <taxon>Eukaryota</taxon>
        <taxon>Viridiplantae</taxon>
        <taxon>Streptophyta</taxon>
        <taxon>Embryophyta</taxon>
        <taxon>Tracheophyta</taxon>
        <taxon>Spermatophyta</taxon>
        <taxon>Magnoliopsida</taxon>
        <taxon>eudicotyledons</taxon>
        <taxon>Gunneridae</taxon>
        <taxon>Pentapetalae</taxon>
        <taxon>asterids</taxon>
        <taxon>campanulids</taxon>
        <taxon>Apiales</taxon>
        <taxon>Apiaceae</taxon>
        <taxon>Apioideae</taxon>
        <taxon>Scandiceae</taxon>
        <taxon>Daucinae</taxon>
        <taxon>Daucus</taxon>
        <taxon>Daucus sect. Daucus</taxon>
    </lineage>
</organism>
<dbReference type="PANTHER" id="PTHR31973:SF187">
    <property type="entry name" value="MUTATOR TRANSPOSASE MUDRA PROTEIN"/>
    <property type="match status" value="1"/>
</dbReference>
<dbReference type="InterPro" id="IPR006564">
    <property type="entry name" value="Znf_PMZ"/>
</dbReference>
<sequence length="417" mass="47836">MNPSWPIDAFHKKVMQELQIDFKAHVLRRAKRKCLKAINGSDADQYAKLWDYKQELLSRNPNSTVEMEFEEGKPGVFKRMYICFGGLKHGFKLGCRKVIGLDGTHIKNSYKGQILTAVGVDPNNCMYPVAYAVVEAENHNSWLWFLKLLADDLSLDSGIGWTLMSDRQKGLLNVVASLLPCAEHRFCVRHMHNNFKQKFPGNSLKGKLWGAARSANTESFGEYMELIKNESVGAYDWLAAIPPHHWSRAHFTTENKCDILLNNMCESFNRCIIFARQQGILVMLEMIREYLMRRLQSKREISSSWEVAVTPKAGVLVEKYKKWSGGCYSSYAGYNQFEVNTVSGHKFAVDLNKMTCGCRRWDLTGIPCHHAIQAMNRLQHDPYDFIDAAYSVKTYRDAYSGMNLLFVLYRANYKNCL</sequence>
<keyword evidence="1" id="KW-0479">Metal-binding</keyword>
<evidence type="ECO:0000256" key="2">
    <source>
        <dbReference type="ARBA" id="ARBA00022771"/>
    </source>
</evidence>
<feature type="domain" description="SWIM-type" evidence="5">
    <location>
        <begin position="347"/>
        <end position="379"/>
    </location>
</feature>
<accession>A0AAF0XU44</accession>
<gene>
    <name evidence="6" type="ORF">DCAR_0933765</name>
</gene>
<proteinExistence type="predicted"/>
<dbReference type="GO" id="GO:0008270">
    <property type="term" value="F:zinc ion binding"/>
    <property type="evidence" value="ECO:0007669"/>
    <property type="project" value="UniProtKB-KW"/>
</dbReference>